<protein>
    <recommendedName>
        <fullName evidence="4">Lipoprotein</fullName>
    </recommendedName>
</protein>
<proteinExistence type="predicted"/>
<dbReference type="AlphaFoldDB" id="A0A2B0LLV1"/>
<name>A0A2B0LLV1_BACCE</name>
<evidence type="ECO:0008006" key="4">
    <source>
        <dbReference type="Google" id="ProtNLM"/>
    </source>
</evidence>
<feature type="region of interest" description="Disordered" evidence="1">
    <location>
        <begin position="36"/>
        <end position="72"/>
    </location>
</feature>
<evidence type="ECO:0000256" key="1">
    <source>
        <dbReference type="SAM" id="MobiDB-lite"/>
    </source>
</evidence>
<feature type="compositionally biased region" description="Basic and acidic residues" evidence="1">
    <location>
        <begin position="37"/>
        <end position="72"/>
    </location>
</feature>
<evidence type="ECO:0000313" key="3">
    <source>
        <dbReference type="Proteomes" id="UP000242656"/>
    </source>
</evidence>
<comment type="caution">
    <text evidence="2">The sequence shown here is derived from an EMBL/GenBank/DDBJ whole genome shotgun (WGS) entry which is preliminary data.</text>
</comment>
<dbReference type="PROSITE" id="PS51257">
    <property type="entry name" value="PROKAR_LIPOPROTEIN"/>
    <property type="match status" value="1"/>
</dbReference>
<sequence>MRLYIFYQKGDKQMNKWVKTLTAMALASSLFMVGCSKGEDNKKDEDTTTQQDEKKDQETSKDSESSDSKEKK</sequence>
<reference evidence="2 3" key="1">
    <citation type="submission" date="2017-09" db="EMBL/GenBank/DDBJ databases">
        <title>Large-scale bioinformatics analysis of Bacillus genomes uncovers conserved roles of natural products in bacterial physiology.</title>
        <authorList>
            <consortium name="Agbiome Team Llc"/>
            <person name="Bleich R.M."/>
            <person name="Grubbs K.J."/>
            <person name="Santa Maria K.C."/>
            <person name="Allen S.E."/>
            <person name="Farag S."/>
            <person name="Shank E.A."/>
            <person name="Bowers A."/>
        </authorList>
    </citation>
    <scope>NUCLEOTIDE SEQUENCE [LARGE SCALE GENOMIC DNA]</scope>
    <source>
        <strain evidence="2 3">AFS083043</strain>
    </source>
</reference>
<organism evidence="2 3">
    <name type="scientific">Bacillus cereus</name>
    <dbReference type="NCBI Taxonomy" id="1396"/>
    <lineage>
        <taxon>Bacteria</taxon>
        <taxon>Bacillati</taxon>
        <taxon>Bacillota</taxon>
        <taxon>Bacilli</taxon>
        <taxon>Bacillales</taxon>
        <taxon>Bacillaceae</taxon>
        <taxon>Bacillus</taxon>
        <taxon>Bacillus cereus group</taxon>
    </lineage>
</organism>
<dbReference type="Proteomes" id="UP000242656">
    <property type="component" value="Unassembled WGS sequence"/>
</dbReference>
<accession>A0A2B0LLV1</accession>
<gene>
    <name evidence="2" type="ORF">COI93_21920</name>
</gene>
<evidence type="ECO:0000313" key="2">
    <source>
        <dbReference type="EMBL" id="PFK30713.1"/>
    </source>
</evidence>
<dbReference type="EMBL" id="NUWN01000103">
    <property type="protein sequence ID" value="PFK30713.1"/>
    <property type="molecule type" value="Genomic_DNA"/>
</dbReference>